<gene>
    <name evidence="3" type="ORF">FPZ44_18805</name>
</gene>
<dbReference type="Proteomes" id="UP000318102">
    <property type="component" value="Unassembled WGS sequence"/>
</dbReference>
<reference evidence="3 4" key="1">
    <citation type="submission" date="2019-07" db="EMBL/GenBank/DDBJ databases">
        <authorList>
            <person name="Kim J."/>
        </authorList>
    </citation>
    <scope>NUCLEOTIDE SEQUENCE [LARGE SCALE GENOMIC DNA]</scope>
    <source>
        <strain evidence="3 4">N4</strain>
    </source>
</reference>
<feature type="domain" description="Cell envelope-related transcriptional attenuator" evidence="2">
    <location>
        <begin position="85"/>
        <end position="231"/>
    </location>
</feature>
<name>A0A559IQ80_9BACL</name>
<dbReference type="PANTHER" id="PTHR33392">
    <property type="entry name" value="POLYISOPRENYL-TEICHOIC ACID--PEPTIDOGLYCAN TEICHOIC ACID TRANSFERASE TAGU"/>
    <property type="match status" value="1"/>
</dbReference>
<evidence type="ECO:0000313" key="3">
    <source>
        <dbReference type="EMBL" id="TVX89799.1"/>
    </source>
</evidence>
<organism evidence="3 4">
    <name type="scientific">Paenibacillus agilis</name>
    <dbReference type="NCBI Taxonomy" id="3020863"/>
    <lineage>
        <taxon>Bacteria</taxon>
        <taxon>Bacillati</taxon>
        <taxon>Bacillota</taxon>
        <taxon>Bacilli</taxon>
        <taxon>Bacillales</taxon>
        <taxon>Paenibacillaceae</taxon>
        <taxon>Paenibacillus</taxon>
    </lineage>
</organism>
<protein>
    <submittedName>
        <fullName evidence="3">LytR family transcriptional regulator</fullName>
    </submittedName>
</protein>
<evidence type="ECO:0000259" key="2">
    <source>
        <dbReference type="Pfam" id="PF03816"/>
    </source>
</evidence>
<sequence length="329" mass="37534">MKKKKSAKKWWILLAVIVLVLVGGFMFRKQLALLGFDLFLQDKVEESLNGSYQPIDGKPEVSREVTEPFSALLLGVDQRDKEIGRSDTMIYSVVRPKDNKVLLVSIPRDTYTEIVGYNGGVKTKINHAYAHGGVKMSIDTVENLLGAKVDHYATVNFEGLKDVVDAMGGVKLPITEDIVNKDPNHEKFRIEGNKPIYSGQEALYYVRYREDSDMNRTMRHRIFLEAMMNRAVELDQIHKIPDLIGIMGKNFTTDMRPSYMIDLAKTMFQNAGAPIISSYMLHGEGTRMDGGWYYLPLEEDIEYTQQLIKNWMDPNAQPSDLKPRQFTIE</sequence>
<evidence type="ECO:0000313" key="4">
    <source>
        <dbReference type="Proteomes" id="UP000318102"/>
    </source>
</evidence>
<dbReference type="PANTHER" id="PTHR33392:SF6">
    <property type="entry name" value="POLYISOPRENYL-TEICHOIC ACID--PEPTIDOGLYCAN TEICHOIC ACID TRANSFERASE TAGU"/>
    <property type="match status" value="1"/>
</dbReference>
<dbReference type="InterPro" id="IPR050922">
    <property type="entry name" value="LytR/CpsA/Psr_CW_biosynth"/>
</dbReference>
<evidence type="ECO:0000256" key="1">
    <source>
        <dbReference type="ARBA" id="ARBA00006068"/>
    </source>
</evidence>
<accession>A0A559IQ80</accession>
<comment type="similarity">
    <text evidence="1">Belongs to the LytR/CpsA/Psr (LCP) family.</text>
</comment>
<dbReference type="InterPro" id="IPR004474">
    <property type="entry name" value="LytR_CpsA_psr"/>
</dbReference>
<dbReference type="NCBIfam" id="TIGR00350">
    <property type="entry name" value="lytR_cpsA_psr"/>
    <property type="match status" value="1"/>
</dbReference>
<dbReference type="AlphaFoldDB" id="A0A559IQ80"/>
<dbReference type="Pfam" id="PF03816">
    <property type="entry name" value="LytR_cpsA_psr"/>
    <property type="match status" value="1"/>
</dbReference>
<dbReference type="RefSeq" id="WP_144992634.1">
    <property type="nucleotide sequence ID" value="NZ_VNJK01000002.1"/>
</dbReference>
<comment type="caution">
    <text evidence="3">The sequence shown here is derived from an EMBL/GenBank/DDBJ whole genome shotgun (WGS) entry which is preliminary data.</text>
</comment>
<dbReference type="OrthoDB" id="27330at2"/>
<keyword evidence="4" id="KW-1185">Reference proteome</keyword>
<dbReference type="Gene3D" id="3.40.630.190">
    <property type="entry name" value="LCP protein"/>
    <property type="match status" value="1"/>
</dbReference>
<dbReference type="EMBL" id="VNJK01000002">
    <property type="protein sequence ID" value="TVX89799.1"/>
    <property type="molecule type" value="Genomic_DNA"/>
</dbReference>
<proteinExistence type="inferred from homology"/>